<dbReference type="GO" id="GO:0006355">
    <property type="term" value="P:regulation of DNA-templated transcription"/>
    <property type="evidence" value="ECO:0007669"/>
    <property type="project" value="InterPro"/>
</dbReference>
<keyword evidence="4" id="KW-0238">DNA-binding</keyword>
<dbReference type="CDD" id="cd15831">
    <property type="entry name" value="BTAD"/>
    <property type="match status" value="1"/>
</dbReference>
<dbReference type="GeneID" id="75185009"/>
<organism evidence="6 7">
    <name type="scientific">Streptomyces albus</name>
    <dbReference type="NCBI Taxonomy" id="1888"/>
    <lineage>
        <taxon>Bacteria</taxon>
        <taxon>Bacillati</taxon>
        <taxon>Actinomycetota</taxon>
        <taxon>Actinomycetes</taxon>
        <taxon>Kitasatosporales</taxon>
        <taxon>Streptomycetaceae</taxon>
        <taxon>Streptomyces</taxon>
    </lineage>
</organism>
<dbReference type="InterPro" id="IPR011990">
    <property type="entry name" value="TPR-like_helical_dom_sf"/>
</dbReference>
<keyword evidence="2" id="KW-0902">Two-component regulatory system</keyword>
<dbReference type="SUPFAM" id="SSF46894">
    <property type="entry name" value="C-terminal effector domain of the bipartite response regulators"/>
    <property type="match status" value="1"/>
</dbReference>
<dbReference type="RefSeq" id="WP_135566648.1">
    <property type="nucleotide sequence ID" value="NZ_CP048875.1"/>
</dbReference>
<keyword evidence="3" id="KW-0805">Transcription regulation</keyword>
<sequence>MLIEILGPLRIRHGEGSVQVPGEKLRAIVATLALSPGAVVPGEKLLDELWGENPPRTAANTLQGHIARLRRTLVQQTRSPYARELIRTSSSGYILDLDAENIDAVRFTRIVEHLGSRVRTDPEACIPQLTGALRMWRGAALSDAGQGIACRTAAAHLEEMRLIARELLIEARSAVGQHREVVPELEQLLTRYPLRERFCEQLMLALYRCGRQADAIGAYHRVRRQLSDDLGLEPGPGMQARLSEILRQEPSLMA</sequence>
<dbReference type="AlphaFoldDB" id="A0A6C1BYG3"/>
<evidence type="ECO:0000256" key="1">
    <source>
        <dbReference type="ARBA" id="ARBA00005820"/>
    </source>
</evidence>
<evidence type="ECO:0000256" key="2">
    <source>
        <dbReference type="ARBA" id="ARBA00023012"/>
    </source>
</evidence>
<protein>
    <submittedName>
        <fullName evidence="6">Uncharacterized protein</fullName>
    </submittedName>
</protein>
<name>A0A6C1BYG3_9ACTN</name>
<evidence type="ECO:0000256" key="3">
    <source>
        <dbReference type="ARBA" id="ARBA00023015"/>
    </source>
</evidence>
<proteinExistence type="inferred from homology"/>
<dbReference type="Pfam" id="PF03704">
    <property type="entry name" value="BTAD"/>
    <property type="match status" value="1"/>
</dbReference>
<dbReference type="SMART" id="SM00862">
    <property type="entry name" value="Trans_reg_C"/>
    <property type="match status" value="1"/>
</dbReference>
<dbReference type="Gene3D" id="1.10.10.10">
    <property type="entry name" value="Winged helix-like DNA-binding domain superfamily/Winged helix DNA-binding domain"/>
    <property type="match status" value="1"/>
</dbReference>
<dbReference type="PANTHER" id="PTHR35807:SF1">
    <property type="entry name" value="TRANSCRIPTIONAL REGULATOR REDD"/>
    <property type="match status" value="1"/>
</dbReference>
<dbReference type="Gene3D" id="1.25.40.10">
    <property type="entry name" value="Tetratricopeptide repeat domain"/>
    <property type="match status" value="1"/>
</dbReference>
<reference evidence="6 7" key="1">
    <citation type="submission" date="2018-10" db="EMBL/GenBank/DDBJ databases">
        <title>Isolation of pseudouridimycin from Streptomyces albus DSM 40763.</title>
        <authorList>
            <person name="Rosenqvist P."/>
            <person name="Metsae-Ketelae M."/>
            <person name="Virta P."/>
        </authorList>
    </citation>
    <scope>NUCLEOTIDE SEQUENCE [LARGE SCALE GENOMIC DNA]</scope>
    <source>
        <strain evidence="6 7">DSM 40763</strain>
    </source>
</reference>
<dbReference type="GO" id="GO:0000160">
    <property type="term" value="P:phosphorelay signal transduction system"/>
    <property type="evidence" value="ECO:0007669"/>
    <property type="project" value="UniProtKB-KW"/>
</dbReference>
<comment type="caution">
    <text evidence="6">The sequence shown here is derived from an EMBL/GenBank/DDBJ whole genome shotgun (WGS) entry which is preliminary data.</text>
</comment>
<dbReference type="InterPro" id="IPR001867">
    <property type="entry name" value="OmpR/PhoB-type_DNA-bd"/>
</dbReference>
<dbReference type="PANTHER" id="PTHR35807">
    <property type="entry name" value="TRANSCRIPTIONAL REGULATOR REDD-RELATED"/>
    <property type="match status" value="1"/>
</dbReference>
<dbReference type="SMART" id="SM01043">
    <property type="entry name" value="BTAD"/>
    <property type="match status" value="1"/>
</dbReference>
<dbReference type="Pfam" id="PF00486">
    <property type="entry name" value="Trans_reg_C"/>
    <property type="match status" value="1"/>
</dbReference>
<evidence type="ECO:0000256" key="5">
    <source>
        <dbReference type="ARBA" id="ARBA00023163"/>
    </source>
</evidence>
<dbReference type="EMBL" id="RCIY01000009">
    <property type="protein sequence ID" value="TGG88511.1"/>
    <property type="molecule type" value="Genomic_DNA"/>
</dbReference>
<dbReference type="PROSITE" id="PS51755">
    <property type="entry name" value="OMPR_PHOB"/>
    <property type="match status" value="1"/>
</dbReference>
<dbReference type="InterPro" id="IPR005158">
    <property type="entry name" value="BTAD"/>
</dbReference>
<dbReference type="GO" id="GO:0003677">
    <property type="term" value="F:DNA binding"/>
    <property type="evidence" value="ECO:0007669"/>
    <property type="project" value="UniProtKB-UniRule"/>
</dbReference>
<comment type="similarity">
    <text evidence="1">Belongs to the AfsR/DnrI/RedD regulatory family.</text>
</comment>
<dbReference type="InterPro" id="IPR051677">
    <property type="entry name" value="AfsR-DnrI-RedD_regulator"/>
</dbReference>
<dbReference type="InterPro" id="IPR036388">
    <property type="entry name" value="WH-like_DNA-bd_sf"/>
</dbReference>
<evidence type="ECO:0000313" key="6">
    <source>
        <dbReference type="EMBL" id="TGG88511.1"/>
    </source>
</evidence>
<dbReference type="InterPro" id="IPR016032">
    <property type="entry name" value="Sig_transdc_resp-reg_C-effctor"/>
</dbReference>
<keyword evidence="5" id="KW-0804">Transcription</keyword>
<evidence type="ECO:0000256" key="4">
    <source>
        <dbReference type="ARBA" id="ARBA00023125"/>
    </source>
</evidence>
<evidence type="ECO:0000313" key="7">
    <source>
        <dbReference type="Proteomes" id="UP000298111"/>
    </source>
</evidence>
<gene>
    <name evidence="6" type="ORF">D8771_03285</name>
</gene>
<accession>A0A6C1BYG3</accession>
<dbReference type="SUPFAM" id="SSF48452">
    <property type="entry name" value="TPR-like"/>
    <property type="match status" value="1"/>
</dbReference>
<dbReference type="Proteomes" id="UP000298111">
    <property type="component" value="Unassembled WGS sequence"/>
</dbReference>